<proteinExistence type="inferred from homology"/>
<dbReference type="GO" id="GO:0016831">
    <property type="term" value="F:carboxy-lyase activity"/>
    <property type="evidence" value="ECO:0007669"/>
    <property type="project" value="UniProtKB-KW"/>
</dbReference>
<evidence type="ECO:0000259" key="6">
    <source>
        <dbReference type="Pfam" id="PF01276"/>
    </source>
</evidence>
<feature type="domain" description="Orn/Lys/Arg decarboxylase C-terminal" evidence="7">
    <location>
        <begin position="413"/>
        <end position="475"/>
    </location>
</feature>
<evidence type="ECO:0000259" key="7">
    <source>
        <dbReference type="Pfam" id="PF03711"/>
    </source>
</evidence>
<keyword evidence="3" id="KW-0210">Decarboxylase</keyword>
<evidence type="ECO:0000256" key="1">
    <source>
        <dbReference type="ARBA" id="ARBA00001933"/>
    </source>
</evidence>
<keyword evidence="9" id="KW-1185">Reference proteome</keyword>
<dbReference type="InterPro" id="IPR015421">
    <property type="entry name" value="PyrdxlP-dep_Trfase_major"/>
</dbReference>
<evidence type="ECO:0000313" key="9">
    <source>
        <dbReference type="Proteomes" id="UP000243739"/>
    </source>
</evidence>
<evidence type="ECO:0008006" key="10">
    <source>
        <dbReference type="Google" id="ProtNLM"/>
    </source>
</evidence>
<dbReference type="CDD" id="cd00615">
    <property type="entry name" value="Orn_deC_like"/>
    <property type="match status" value="1"/>
</dbReference>
<gene>
    <name evidence="8" type="ORF">BHF71_05040</name>
</gene>
<protein>
    <recommendedName>
        <fullName evidence="10">Arginine decarboxylase</fullName>
    </recommendedName>
</protein>
<dbReference type="EMBL" id="MIJF01000003">
    <property type="protein sequence ID" value="OEG00273.1"/>
    <property type="molecule type" value="Genomic_DNA"/>
</dbReference>
<dbReference type="Gene3D" id="3.90.105.10">
    <property type="entry name" value="Molybdopterin biosynthesis moea protein, domain 2"/>
    <property type="match status" value="1"/>
</dbReference>
<dbReference type="SUPFAM" id="SSF53383">
    <property type="entry name" value="PLP-dependent transferases"/>
    <property type="match status" value="1"/>
</dbReference>
<organism evidence="8 9">
    <name type="scientific">Vulcanibacillus modesticaldus</name>
    <dbReference type="NCBI Taxonomy" id="337097"/>
    <lineage>
        <taxon>Bacteria</taxon>
        <taxon>Bacillati</taxon>
        <taxon>Bacillota</taxon>
        <taxon>Bacilli</taxon>
        <taxon>Bacillales</taxon>
        <taxon>Bacillaceae</taxon>
        <taxon>Vulcanibacillus</taxon>
    </lineage>
</organism>
<sequence length="488" mass="55343">MDKANAPLFDKLVSYYQRNSISFHVPGHKMGEGFSPLGRKVYQEILKIDMTEIPGLDDLHQPEGVILEAEQRAAKLFGADHTFFLVNGSTTGNLAMILATCQPGDKIIVQRNVHKSVIHGLMLARAVPIYINPKMIPQLGIAGSINKESLEQTLRTHPDAKGVFIMNPNYYGIGIDLKEIIDLVHSYKIPILVDEAHGAHFGLHPSFPSSSLEMGADIVVQSTHKTLFAMTMGSMLHVRSKYIDVDRLKLYLSMIQTSSPSYPIMASLDLTCHWIEKEGKGLWDNIIQLLDDFYQKVDQLKIMRVKHRLDRRYFLDPLKIIIHSQNKKVSGVDIQKYLEQKNIYLELADLYNALSIVTPGTSYQDLKRLSDGLWEIEQTLINSIDDIQDIENTEVGSVDHFIFLNNKQSKISLEKILYSKTRLVSLQESIGKIAAEMVIPYPPGIPVLQLGEEITKETIEYLIELKDKGIRFQGIHDHYLQRIKVLDQ</sequence>
<dbReference type="InterPro" id="IPR015422">
    <property type="entry name" value="PyrdxlP-dep_Trfase_small"/>
</dbReference>
<dbReference type="PANTHER" id="PTHR43277:SF3">
    <property type="entry name" value="DECARBOXYLASE, PUTATIVE-RELATED"/>
    <property type="match status" value="1"/>
</dbReference>
<keyword evidence="5" id="KW-0456">Lyase</keyword>
<dbReference type="Gene3D" id="3.40.640.10">
    <property type="entry name" value="Type I PLP-dependent aspartate aminotransferase-like (Major domain)"/>
    <property type="match status" value="1"/>
</dbReference>
<feature type="domain" description="Orn/Lys/Arg decarboxylases family 1 pyridoxal-P attachment site" evidence="6">
    <location>
        <begin position="7"/>
        <end position="301"/>
    </location>
</feature>
<comment type="cofactor">
    <cofactor evidence="1">
        <name>pyridoxal 5'-phosphate</name>
        <dbReference type="ChEBI" id="CHEBI:597326"/>
    </cofactor>
</comment>
<dbReference type="InterPro" id="IPR000310">
    <property type="entry name" value="Orn/Lys/Arg_deCO2ase_major_dom"/>
</dbReference>
<dbReference type="STRING" id="337097.BHF71_05040"/>
<dbReference type="Proteomes" id="UP000243739">
    <property type="component" value="Unassembled WGS sequence"/>
</dbReference>
<dbReference type="PANTHER" id="PTHR43277">
    <property type="entry name" value="ARGININE DECARBOXYLASE"/>
    <property type="match status" value="1"/>
</dbReference>
<dbReference type="InterPro" id="IPR008286">
    <property type="entry name" value="Prn/Lys/Arg_de-COase_C"/>
</dbReference>
<dbReference type="OrthoDB" id="9815233at2"/>
<dbReference type="SUPFAM" id="SSF55904">
    <property type="entry name" value="Ornithine decarboxylase C-terminal domain"/>
    <property type="match status" value="1"/>
</dbReference>
<evidence type="ECO:0000256" key="4">
    <source>
        <dbReference type="ARBA" id="ARBA00022898"/>
    </source>
</evidence>
<evidence type="ECO:0000313" key="8">
    <source>
        <dbReference type="EMBL" id="OEG00273.1"/>
    </source>
</evidence>
<reference evidence="8 9" key="1">
    <citation type="submission" date="2016-09" db="EMBL/GenBank/DDBJ databases">
        <title>Draft genome sequence for the type strain of Vulcanibacillus modesticaldus BR, a strictly anaerobic, moderately thermophilic, and nitrate-reducing bacterium from deep sea-hydrothermal vents of the Mid-Atlantic Ridge.</title>
        <authorList>
            <person name="Abin C.A."/>
            <person name="Hollibaugh J.T."/>
        </authorList>
    </citation>
    <scope>NUCLEOTIDE SEQUENCE [LARGE SCALE GENOMIC DNA]</scope>
    <source>
        <strain evidence="8 9">BR</strain>
    </source>
</reference>
<evidence type="ECO:0000256" key="2">
    <source>
        <dbReference type="ARBA" id="ARBA00010671"/>
    </source>
</evidence>
<accession>A0A1D2YXA4</accession>
<comment type="similarity">
    <text evidence="2">Belongs to the Orn/Lys/Arg decarboxylase class-I family.</text>
</comment>
<dbReference type="Pfam" id="PF01276">
    <property type="entry name" value="OKR_DC_1"/>
    <property type="match status" value="1"/>
</dbReference>
<dbReference type="Pfam" id="PF03711">
    <property type="entry name" value="OKR_DC_1_C"/>
    <property type="match status" value="1"/>
</dbReference>
<evidence type="ECO:0000256" key="3">
    <source>
        <dbReference type="ARBA" id="ARBA00022793"/>
    </source>
</evidence>
<keyword evidence="4" id="KW-0663">Pyridoxal phosphate</keyword>
<evidence type="ECO:0000256" key="5">
    <source>
        <dbReference type="ARBA" id="ARBA00023239"/>
    </source>
</evidence>
<dbReference type="Gene3D" id="3.90.1150.10">
    <property type="entry name" value="Aspartate Aminotransferase, domain 1"/>
    <property type="match status" value="1"/>
</dbReference>
<name>A0A1D2YXA4_9BACI</name>
<dbReference type="InterPro" id="IPR015424">
    <property type="entry name" value="PyrdxlP-dep_Trfase"/>
</dbReference>
<dbReference type="RefSeq" id="WP_069655809.1">
    <property type="nucleotide sequence ID" value="NZ_MIJF01000003.1"/>
</dbReference>
<comment type="caution">
    <text evidence="8">The sequence shown here is derived from an EMBL/GenBank/DDBJ whole genome shotgun (WGS) entry which is preliminary data.</text>
</comment>
<dbReference type="InterPro" id="IPR036633">
    <property type="entry name" value="Prn/Lys/Arg_de-COase_C_sf"/>
</dbReference>
<dbReference type="AlphaFoldDB" id="A0A1D2YXA4"/>
<dbReference type="InterPro" id="IPR052357">
    <property type="entry name" value="Orn_Lys_Arg_decarboxylase-I"/>
</dbReference>